<proteinExistence type="predicted"/>
<name>A0A4D6MHK2_VIGUN</name>
<organism evidence="1 2">
    <name type="scientific">Vigna unguiculata</name>
    <name type="common">Cowpea</name>
    <dbReference type="NCBI Taxonomy" id="3917"/>
    <lineage>
        <taxon>Eukaryota</taxon>
        <taxon>Viridiplantae</taxon>
        <taxon>Streptophyta</taxon>
        <taxon>Embryophyta</taxon>
        <taxon>Tracheophyta</taxon>
        <taxon>Spermatophyta</taxon>
        <taxon>Magnoliopsida</taxon>
        <taxon>eudicotyledons</taxon>
        <taxon>Gunneridae</taxon>
        <taxon>Pentapetalae</taxon>
        <taxon>rosids</taxon>
        <taxon>fabids</taxon>
        <taxon>Fabales</taxon>
        <taxon>Fabaceae</taxon>
        <taxon>Papilionoideae</taxon>
        <taxon>50 kb inversion clade</taxon>
        <taxon>NPAAA clade</taxon>
        <taxon>indigoferoid/millettioid clade</taxon>
        <taxon>Phaseoleae</taxon>
        <taxon>Vigna</taxon>
    </lineage>
</organism>
<dbReference type="InterPro" id="IPR011990">
    <property type="entry name" value="TPR-like_helical_dom_sf"/>
</dbReference>
<evidence type="ECO:0000313" key="2">
    <source>
        <dbReference type="Proteomes" id="UP000501690"/>
    </source>
</evidence>
<dbReference type="Proteomes" id="UP000501690">
    <property type="component" value="Linkage Group LG7"/>
</dbReference>
<evidence type="ECO:0000313" key="1">
    <source>
        <dbReference type="EMBL" id="QCE00916.1"/>
    </source>
</evidence>
<protein>
    <submittedName>
        <fullName evidence="1">Clathrin heavy chain</fullName>
    </submittedName>
</protein>
<reference evidence="1 2" key="1">
    <citation type="submission" date="2019-04" db="EMBL/GenBank/DDBJ databases">
        <title>An improved genome assembly and genetic linkage map for asparagus bean, Vigna unguiculata ssp. sesquipedialis.</title>
        <authorList>
            <person name="Xia Q."/>
            <person name="Zhang R."/>
            <person name="Dong Y."/>
        </authorList>
    </citation>
    <scope>NUCLEOTIDE SEQUENCE [LARGE SCALE GENOMIC DNA]</scope>
    <source>
        <tissue evidence="1">Leaf</tissue>
    </source>
</reference>
<gene>
    <name evidence="1" type="ORF">DEO72_LG7g2207</name>
</gene>
<dbReference type="EMBL" id="CP039351">
    <property type="protein sequence ID" value="QCE00916.1"/>
    <property type="molecule type" value="Genomic_DNA"/>
</dbReference>
<keyword evidence="2" id="KW-1185">Reference proteome</keyword>
<accession>A0A4D6MHK2</accession>
<dbReference type="AlphaFoldDB" id="A0A4D6MHK2"/>
<sequence length="141" mass="16378">MIGTGEDVAHVIERDDGRELQWRCYQQCCGRLAEMSIIVWSPVKIDAPATMMTAAPTAAGAMTKIEKHEVLEMRRVAAYIYKKAGRWKQSVGLSKKHNLYSQDLLVYFMEQFILSLYTNFVRLISYINIHQLLSMFYLCRY</sequence>
<dbReference type="Gene3D" id="1.25.40.10">
    <property type="entry name" value="Tetratricopeptide repeat domain"/>
    <property type="match status" value="1"/>
</dbReference>